<evidence type="ECO:0000256" key="2">
    <source>
        <dbReference type="ARBA" id="ARBA00023295"/>
    </source>
</evidence>
<keyword evidence="2" id="KW-0326">Glycosidase</keyword>
<dbReference type="Gene3D" id="3.20.20.80">
    <property type="entry name" value="Glycosidases"/>
    <property type="match status" value="1"/>
</dbReference>
<keyword evidence="1" id="KW-0378">Hydrolase</keyword>
<dbReference type="Pfam" id="PF00128">
    <property type="entry name" value="Alpha-amylase"/>
    <property type="match status" value="1"/>
</dbReference>
<feature type="non-terminal residue" evidence="5">
    <location>
        <position position="1"/>
    </location>
</feature>
<dbReference type="Proteomes" id="UP000602057">
    <property type="component" value="Unassembled WGS sequence"/>
</dbReference>
<dbReference type="EMBL" id="JACVXC010000014">
    <property type="protein sequence ID" value="MBD0837036.1"/>
    <property type="molecule type" value="Genomic_DNA"/>
</dbReference>
<gene>
    <name evidence="5" type="ORF">ICJ84_16535</name>
</gene>
<accession>A0A8J6QN89</accession>
<name>A0A8J6QN89_9FLAO</name>
<reference evidence="5" key="2">
    <citation type="submission" date="2020-09" db="EMBL/GenBank/DDBJ databases">
        <authorList>
            <person name="Wu Z."/>
        </authorList>
    </citation>
    <scope>NUCLEOTIDE SEQUENCE</scope>
    <source>
        <strain evidence="5">SC17</strain>
    </source>
</reference>
<evidence type="ECO:0000256" key="1">
    <source>
        <dbReference type="ARBA" id="ARBA00022801"/>
    </source>
</evidence>
<dbReference type="PANTHER" id="PTHR10357:SF210">
    <property type="entry name" value="MALTODEXTRIN GLUCOSIDASE"/>
    <property type="match status" value="1"/>
</dbReference>
<evidence type="ECO:0000259" key="4">
    <source>
        <dbReference type="Pfam" id="PF00128"/>
    </source>
</evidence>
<dbReference type="InterPro" id="IPR006047">
    <property type="entry name" value="GH13_cat_dom"/>
</dbReference>
<dbReference type="AlphaFoldDB" id="A0A8J6QN89"/>
<keyword evidence="6" id="KW-1185">Reference proteome</keyword>
<feature type="non-terminal residue" evidence="5">
    <location>
        <position position="112"/>
    </location>
</feature>
<comment type="caution">
    <text evidence="5">The sequence shown here is derived from an EMBL/GenBank/DDBJ whole genome shotgun (WGS) entry which is preliminary data.</text>
</comment>
<evidence type="ECO:0000256" key="3">
    <source>
        <dbReference type="SAM" id="MobiDB-lite"/>
    </source>
</evidence>
<organism evidence="5 6">
    <name type="scientific">Aestuariibaculum suncheonense</name>
    <dbReference type="NCBI Taxonomy" id="1028745"/>
    <lineage>
        <taxon>Bacteria</taxon>
        <taxon>Pseudomonadati</taxon>
        <taxon>Bacteroidota</taxon>
        <taxon>Flavobacteriia</taxon>
        <taxon>Flavobacteriales</taxon>
        <taxon>Flavobacteriaceae</taxon>
    </lineage>
</organism>
<dbReference type="SUPFAM" id="SSF51445">
    <property type="entry name" value="(Trans)glycosidases"/>
    <property type="match status" value="1"/>
</dbReference>
<dbReference type="GO" id="GO:0016798">
    <property type="term" value="F:hydrolase activity, acting on glycosyl bonds"/>
    <property type="evidence" value="ECO:0007669"/>
    <property type="project" value="UniProtKB-KW"/>
</dbReference>
<feature type="domain" description="Glycosyl hydrolase family 13 catalytic" evidence="4">
    <location>
        <begin position="28"/>
        <end position="112"/>
    </location>
</feature>
<sequence>TNAALFQMTVYDPSYKTPDWMKESVVYQIFPDRFYNGNKKNDKAKTTARGTEPIEHRDWNELPDNPRQAETEGYDGDEIWSNDFFGGDIAGIQKKLDYIESLGVNTLYLNPV</sequence>
<feature type="region of interest" description="Disordered" evidence="3">
    <location>
        <begin position="39"/>
        <end position="77"/>
    </location>
</feature>
<reference evidence="5" key="1">
    <citation type="journal article" date="2013" name="Int. J. Syst. Evol. Microbiol.">
        <title>Aestuariibaculum suncheonense gen. nov., sp. nov., a marine bacterium of the family Flavobacteriaceae isolated from a tidal flat and emended descriptions of the genera Gaetbulibacter and Tamlana.</title>
        <authorList>
            <person name="Jeong S.H."/>
            <person name="Park M.S."/>
            <person name="Jin H.M."/>
            <person name="Lee K."/>
            <person name="Park W."/>
            <person name="Jeon C.O."/>
        </authorList>
    </citation>
    <scope>NUCLEOTIDE SEQUENCE</scope>
    <source>
        <strain evidence="5">SC17</strain>
    </source>
</reference>
<protein>
    <recommendedName>
        <fullName evidence="4">Glycosyl hydrolase family 13 catalytic domain-containing protein</fullName>
    </recommendedName>
</protein>
<dbReference type="GO" id="GO:0005975">
    <property type="term" value="P:carbohydrate metabolic process"/>
    <property type="evidence" value="ECO:0007669"/>
    <property type="project" value="InterPro"/>
</dbReference>
<evidence type="ECO:0000313" key="5">
    <source>
        <dbReference type="EMBL" id="MBD0837036.1"/>
    </source>
</evidence>
<evidence type="ECO:0000313" key="6">
    <source>
        <dbReference type="Proteomes" id="UP000602057"/>
    </source>
</evidence>
<dbReference type="InterPro" id="IPR017853">
    <property type="entry name" value="GH"/>
</dbReference>
<proteinExistence type="predicted"/>
<dbReference type="PANTHER" id="PTHR10357">
    <property type="entry name" value="ALPHA-AMYLASE FAMILY MEMBER"/>
    <property type="match status" value="1"/>
</dbReference>